<dbReference type="Proteomes" id="UP000674938">
    <property type="component" value="Unassembled WGS sequence"/>
</dbReference>
<dbReference type="AlphaFoldDB" id="A0A940PAR6"/>
<dbReference type="PANTHER" id="PTHR18964">
    <property type="entry name" value="ROK (REPRESSOR, ORF, KINASE) FAMILY"/>
    <property type="match status" value="1"/>
</dbReference>
<organism evidence="2 3">
    <name type="scientific">Vagococcus allomyrinae</name>
    <dbReference type="NCBI Taxonomy" id="2794353"/>
    <lineage>
        <taxon>Bacteria</taxon>
        <taxon>Bacillati</taxon>
        <taxon>Bacillota</taxon>
        <taxon>Bacilli</taxon>
        <taxon>Lactobacillales</taxon>
        <taxon>Enterococcaceae</taxon>
        <taxon>Vagococcus</taxon>
    </lineage>
</organism>
<comment type="caution">
    <text evidence="2">The sequence shown here is derived from an EMBL/GenBank/DDBJ whole genome shotgun (WGS) entry which is preliminary data.</text>
</comment>
<dbReference type="SUPFAM" id="SSF53067">
    <property type="entry name" value="Actin-like ATPase domain"/>
    <property type="match status" value="1"/>
</dbReference>
<evidence type="ECO:0000256" key="1">
    <source>
        <dbReference type="ARBA" id="ARBA00006479"/>
    </source>
</evidence>
<proteinExistence type="inferred from homology"/>
<protein>
    <submittedName>
        <fullName evidence="2">ROK family protein</fullName>
    </submittedName>
</protein>
<sequence>MSVLVFDWGGTGIKHGLWKNDRLEQQEQFPTPKTWQDLKSQMKAVKDGFSEEDLEGVAISAPGAVNSQKGVIEGISAIPYIHHFPIQAELEAYFGLPVAFENDANSAGMAEVWKGAAREYQDVLFLVLGTGVGGAIIKNGQVEKGAHLYGGEFGLIYLDGNQTFSGVGTAVKMADRYCLRHDLEKGSVSGEEVFRLATEGDEIAAEEVENFYNYVARGVFSLQFTLDPECIVIGGGVSAKPGLLEEVNRRVLELFADHEIIDFEPVIKTCEFKNDANLIGAVANFYQQQTLS</sequence>
<dbReference type="InterPro" id="IPR043129">
    <property type="entry name" value="ATPase_NBD"/>
</dbReference>
<dbReference type="Gene3D" id="3.30.420.40">
    <property type="match status" value="2"/>
</dbReference>
<gene>
    <name evidence="2" type="ORF">I6N95_24455</name>
</gene>
<dbReference type="RefSeq" id="WP_209532524.1">
    <property type="nucleotide sequence ID" value="NZ_JAEEGA010000023.1"/>
</dbReference>
<comment type="similarity">
    <text evidence="1">Belongs to the ROK (NagC/XylR) family.</text>
</comment>
<accession>A0A940PAR6</accession>
<dbReference type="EMBL" id="JAEEGA010000023">
    <property type="protein sequence ID" value="MBP1044165.1"/>
    <property type="molecule type" value="Genomic_DNA"/>
</dbReference>
<dbReference type="PANTHER" id="PTHR18964:SF170">
    <property type="entry name" value="SUGAR KINASE"/>
    <property type="match status" value="1"/>
</dbReference>
<dbReference type="CDD" id="cd24152">
    <property type="entry name" value="ASKHA_NBD_ROK-like"/>
    <property type="match status" value="1"/>
</dbReference>
<dbReference type="InterPro" id="IPR000600">
    <property type="entry name" value="ROK"/>
</dbReference>
<reference evidence="2" key="1">
    <citation type="submission" date="2020-12" db="EMBL/GenBank/DDBJ databases">
        <title>Vagococcus allomyrinae sp. nov. and Enterococcus lavae sp. nov., isolated from the larvae of Allomyrina dichotoma.</title>
        <authorList>
            <person name="Lee S.D."/>
        </authorList>
    </citation>
    <scope>NUCLEOTIDE SEQUENCE</scope>
    <source>
        <strain evidence="2">BWB3-3</strain>
    </source>
</reference>
<evidence type="ECO:0000313" key="3">
    <source>
        <dbReference type="Proteomes" id="UP000674938"/>
    </source>
</evidence>
<keyword evidence="3" id="KW-1185">Reference proteome</keyword>
<dbReference type="Pfam" id="PF00480">
    <property type="entry name" value="ROK"/>
    <property type="match status" value="1"/>
</dbReference>
<evidence type="ECO:0000313" key="2">
    <source>
        <dbReference type="EMBL" id="MBP1044165.1"/>
    </source>
</evidence>
<name>A0A940PAR6_9ENTE</name>